<dbReference type="AlphaFoldDB" id="A0A6V7HFL5"/>
<evidence type="ECO:0000313" key="2">
    <source>
        <dbReference type="Proteomes" id="UP000752696"/>
    </source>
</evidence>
<feature type="non-terminal residue" evidence="1">
    <location>
        <position position="125"/>
    </location>
</feature>
<reference evidence="1" key="1">
    <citation type="submission" date="2020-07" db="EMBL/GenBank/DDBJ databases">
        <authorList>
            <person name="Nazaruddin N."/>
        </authorList>
    </citation>
    <scope>NUCLEOTIDE SEQUENCE</scope>
</reference>
<gene>
    <name evidence="1" type="ORF">MHI_LOCUS836579</name>
</gene>
<keyword evidence="2" id="KW-1185">Reference proteome</keyword>
<sequence>LNYSADRSRRSIIFVLTSPPCIYSKARPAKRQIKIENGFKNISRRGWALISWQLVSLDVATCLWIALRSKRLSIPTGTKSKKWKNPTDGGTCFVRRQRVQECATRTDLCNVTKNALLCDKDSDRF</sequence>
<feature type="non-terminal residue" evidence="1">
    <location>
        <position position="1"/>
    </location>
</feature>
<proteinExistence type="predicted"/>
<evidence type="ECO:0000313" key="1">
    <source>
        <dbReference type="EMBL" id="CAD1478996.1"/>
    </source>
</evidence>
<dbReference type="EMBL" id="CAJDYZ010011166">
    <property type="protein sequence ID" value="CAD1478996.1"/>
    <property type="molecule type" value="Genomic_DNA"/>
</dbReference>
<comment type="caution">
    <text evidence="1">The sequence shown here is derived from an EMBL/GenBank/DDBJ whole genome shotgun (WGS) entry which is preliminary data.</text>
</comment>
<name>A0A6V7HFL5_9HYME</name>
<organism evidence="1 2">
    <name type="scientific">Heterotrigona itama</name>
    <dbReference type="NCBI Taxonomy" id="395501"/>
    <lineage>
        <taxon>Eukaryota</taxon>
        <taxon>Metazoa</taxon>
        <taxon>Ecdysozoa</taxon>
        <taxon>Arthropoda</taxon>
        <taxon>Hexapoda</taxon>
        <taxon>Insecta</taxon>
        <taxon>Pterygota</taxon>
        <taxon>Neoptera</taxon>
        <taxon>Endopterygota</taxon>
        <taxon>Hymenoptera</taxon>
        <taxon>Apocrita</taxon>
        <taxon>Aculeata</taxon>
        <taxon>Apoidea</taxon>
        <taxon>Anthophila</taxon>
        <taxon>Apidae</taxon>
        <taxon>Heterotrigona</taxon>
    </lineage>
</organism>
<protein>
    <submittedName>
        <fullName evidence="1">Uncharacterized protein</fullName>
    </submittedName>
</protein>
<dbReference type="Proteomes" id="UP000752696">
    <property type="component" value="Unassembled WGS sequence"/>
</dbReference>
<accession>A0A6V7HFL5</accession>